<evidence type="ECO:0000313" key="1">
    <source>
        <dbReference type="EMBL" id="QJW95463.1"/>
    </source>
</evidence>
<dbReference type="KEGG" id="ftj:FTUN_3012"/>
<dbReference type="AlphaFoldDB" id="A0A6M5YQ91"/>
<evidence type="ECO:0000313" key="2">
    <source>
        <dbReference type="Proteomes" id="UP000503447"/>
    </source>
</evidence>
<keyword evidence="2" id="KW-1185">Reference proteome</keyword>
<gene>
    <name evidence="1" type="ORF">FTUN_3012</name>
</gene>
<dbReference type="Proteomes" id="UP000503447">
    <property type="component" value="Chromosome"/>
</dbReference>
<sequence length="71" mass="7737">MLLGPKMRLWRVSGTLYQGRIGGGSRAAHSGPERRVLMECLGDFGGVPAAVRRFNPRRPVRIMSPPFGGCV</sequence>
<accession>A0A6M5YQ91</accession>
<name>A0A6M5YQ91_9BACT</name>
<proteinExistence type="predicted"/>
<organism evidence="1 2">
    <name type="scientific">Frigoriglobus tundricola</name>
    <dbReference type="NCBI Taxonomy" id="2774151"/>
    <lineage>
        <taxon>Bacteria</taxon>
        <taxon>Pseudomonadati</taxon>
        <taxon>Planctomycetota</taxon>
        <taxon>Planctomycetia</taxon>
        <taxon>Gemmatales</taxon>
        <taxon>Gemmataceae</taxon>
        <taxon>Frigoriglobus</taxon>
    </lineage>
</organism>
<protein>
    <submittedName>
        <fullName evidence="1">Uncharacterized protein</fullName>
    </submittedName>
</protein>
<dbReference type="EMBL" id="CP053452">
    <property type="protein sequence ID" value="QJW95463.1"/>
    <property type="molecule type" value="Genomic_DNA"/>
</dbReference>
<reference evidence="2" key="1">
    <citation type="submission" date="2020-05" db="EMBL/GenBank/DDBJ databases">
        <title>Frigoriglobus tundricola gen. nov., sp. nov., a psychrotolerant cellulolytic planctomycete of the family Gemmataceae with two divergent copies of 16S rRNA gene.</title>
        <authorList>
            <person name="Kulichevskaya I.S."/>
            <person name="Ivanova A.A."/>
            <person name="Naumoff D.G."/>
            <person name="Beletsky A.V."/>
            <person name="Rijpstra W.I.C."/>
            <person name="Sinninghe Damste J.S."/>
            <person name="Mardanov A.V."/>
            <person name="Ravin N.V."/>
            <person name="Dedysh S.N."/>
        </authorList>
    </citation>
    <scope>NUCLEOTIDE SEQUENCE [LARGE SCALE GENOMIC DNA]</scope>
    <source>
        <strain evidence="2">PL17</strain>
    </source>
</reference>